<gene>
    <name evidence="1" type="ORF">F5144DRAFT_581283</name>
</gene>
<comment type="caution">
    <text evidence="1">The sequence shown here is derived from an EMBL/GenBank/DDBJ whole genome shotgun (WGS) entry which is preliminary data.</text>
</comment>
<reference evidence="1 2" key="1">
    <citation type="journal article" date="2021" name="Nat. Commun.">
        <title>Genetic determinants of endophytism in the Arabidopsis root mycobiome.</title>
        <authorList>
            <person name="Mesny F."/>
            <person name="Miyauchi S."/>
            <person name="Thiergart T."/>
            <person name="Pickel B."/>
            <person name="Atanasova L."/>
            <person name="Karlsson M."/>
            <person name="Huettel B."/>
            <person name="Barry K.W."/>
            <person name="Haridas S."/>
            <person name="Chen C."/>
            <person name="Bauer D."/>
            <person name="Andreopoulos W."/>
            <person name="Pangilinan J."/>
            <person name="LaButti K."/>
            <person name="Riley R."/>
            <person name="Lipzen A."/>
            <person name="Clum A."/>
            <person name="Drula E."/>
            <person name="Henrissat B."/>
            <person name="Kohler A."/>
            <person name="Grigoriev I.V."/>
            <person name="Martin F.M."/>
            <person name="Hacquard S."/>
        </authorList>
    </citation>
    <scope>NUCLEOTIDE SEQUENCE [LARGE SCALE GENOMIC DNA]</scope>
    <source>
        <strain evidence="1 2">MPI-SDFR-AT-0079</strain>
    </source>
</reference>
<evidence type="ECO:0000313" key="1">
    <source>
        <dbReference type="EMBL" id="KAH6622725.1"/>
    </source>
</evidence>
<evidence type="ECO:0000313" key="2">
    <source>
        <dbReference type="Proteomes" id="UP000724584"/>
    </source>
</evidence>
<dbReference type="EMBL" id="JAGIZQ010000006">
    <property type="protein sequence ID" value="KAH6622725.1"/>
    <property type="molecule type" value="Genomic_DNA"/>
</dbReference>
<name>A0ACB7NWQ1_9PEZI</name>
<protein>
    <submittedName>
        <fullName evidence="1">Uncharacterized protein</fullName>
    </submittedName>
</protein>
<dbReference type="Proteomes" id="UP000724584">
    <property type="component" value="Unassembled WGS sequence"/>
</dbReference>
<keyword evidence="2" id="KW-1185">Reference proteome</keyword>
<proteinExistence type="predicted"/>
<sequence>MAARDFPRFMELPAELRLQIWSHCLPGPRVVEMDFALSDHQLTVPNGCHRELWLSHAGHYPVMSRVCHEARSVALERCQYATNGTQGPHYSPMDPLLDAPPVRLRKGFDILHLNWHYGYRSYVGESRPPKHLWNTFEWLAGQAAAVSVSADLLLPFEPERLYASPYTTSMYGRDTKRFDPHRLHYVVLANVEIHITAKEAVQAGVFGDLGEEPIQLVDPRDTAAITKYRDVWKRHQPEPPFAEERDVAEFFAAAIEGAADYCARVEKWRQNMEKVWLLHKCHEFNTPQEVCEEIWPHRWEDGNVHFLPAPGSVRNWDGKALQFAREHPWVQTQLALMPRFEPAIMFRHCVGWCGPRGSANRSQALRYKAGVTPLDHIRGAQRDIVIWRAKQRGEIDCRPYPHNDPV</sequence>
<accession>A0ACB7NWQ1</accession>
<organism evidence="1 2">
    <name type="scientific">Chaetomium tenue</name>
    <dbReference type="NCBI Taxonomy" id="1854479"/>
    <lineage>
        <taxon>Eukaryota</taxon>
        <taxon>Fungi</taxon>
        <taxon>Dikarya</taxon>
        <taxon>Ascomycota</taxon>
        <taxon>Pezizomycotina</taxon>
        <taxon>Sordariomycetes</taxon>
        <taxon>Sordariomycetidae</taxon>
        <taxon>Sordariales</taxon>
        <taxon>Chaetomiaceae</taxon>
        <taxon>Chaetomium</taxon>
    </lineage>
</organism>